<dbReference type="GO" id="GO:0003700">
    <property type="term" value="F:DNA-binding transcription factor activity"/>
    <property type="evidence" value="ECO:0007669"/>
    <property type="project" value="InterPro"/>
</dbReference>
<dbReference type="SMART" id="SM00448">
    <property type="entry name" value="REC"/>
    <property type="match status" value="1"/>
</dbReference>
<dbReference type="SMART" id="SM00342">
    <property type="entry name" value="HTH_ARAC"/>
    <property type="match status" value="1"/>
</dbReference>
<dbReference type="GO" id="GO:0043565">
    <property type="term" value="F:sequence-specific DNA binding"/>
    <property type="evidence" value="ECO:0007669"/>
    <property type="project" value="InterPro"/>
</dbReference>
<dbReference type="InterPro" id="IPR018060">
    <property type="entry name" value="HTH_AraC"/>
</dbReference>
<proteinExistence type="predicted"/>
<dbReference type="SUPFAM" id="SSF52172">
    <property type="entry name" value="CheY-like"/>
    <property type="match status" value="1"/>
</dbReference>
<dbReference type="OrthoDB" id="9814125at2"/>
<gene>
    <name evidence="7" type="ORF">C0081_12280</name>
</gene>
<dbReference type="PROSITE" id="PS01124">
    <property type="entry name" value="HTH_ARAC_FAMILY_2"/>
    <property type="match status" value="1"/>
</dbReference>
<feature type="domain" description="Response regulatory" evidence="6">
    <location>
        <begin position="3"/>
        <end position="120"/>
    </location>
</feature>
<dbReference type="PANTHER" id="PTHR43280:SF2">
    <property type="entry name" value="HTH-TYPE TRANSCRIPTIONAL REGULATOR EXSA"/>
    <property type="match status" value="1"/>
</dbReference>
<evidence type="ECO:0000256" key="2">
    <source>
        <dbReference type="ARBA" id="ARBA00023125"/>
    </source>
</evidence>
<dbReference type="PRINTS" id="PR00032">
    <property type="entry name" value="HTHARAC"/>
</dbReference>
<feature type="domain" description="HTH araC/xylS-type" evidence="5">
    <location>
        <begin position="240"/>
        <end position="338"/>
    </location>
</feature>
<dbReference type="SUPFAM" id="SSF46689">
    <property type="entry name" value="Homeodomain-like"/>
    <property type="match status" value="2"/>
</dbReference>
<evidence type="ECO:0000256" key="3">
    <source>
        <dbReference type="ARBA" id="ARBA00023163"/>
    </source>
</evidence>
<evidence type="ECO:0000313" key="7">
    <source>
        <dbReference type="EMBL" id="PLW76831.1"/>
    </source>
</evidence>
<dbReference type="Pfam" id="PF00072">
    <property type="entry name" value="Response_reg"/>
    <property type="match status" value="1"/>
</dbReference>
<evidence type="ECO:0000259" key="6">
    <source>
        <dbReference type="PROSITE" id="PS50110"/>
    </source>
</evidence>
<evidence type="ECO:0000259" key="5">
    <source>
        <dbReference type="PROSITE" id="PS01124"/>
    </source>
</evidence>
<evidence type="ECO:0000256" key="1">
    <source>
        <dbReference type="ARBA" id="ARBA00023015"/>
    </source>
</evidence>
<keyword evidence="3" id="KW-0804">Transcription</keyword>
<dbReference type="GO" id="GO:0000160">
    <property type="term" value="P:phosphorelay signal transduction system"/>
    <property type="evidence" value="ECO:0007669"/>
    <property type="project" value="InterPro"/>
</dbReference>
<feature type="modified residue" description="4-aspartylphosphate" evidence="4">
    <location>
        <position position="55"/>
    </location>
</feature>
<keyword evidence="4" id="KW-0597">Phosphoprotein</keyword>
<keyword evidence="8" id="KW-1185">Reference proteome</keyword>
<dbReference type="Pfam" id="PF12833">
    <property type="entry name" value="HTH_18"/>
    <property type="match status" value="1"/>
</dbReference>
<evidence type="ECO:0000256" key="4">
    <source>
        <dbReference type="PROSITE-ProRule" id="PRU00169"/>
    </source>
</evidence>
<dbReference type="InterPro" id="IPR001789">
    <property type="entry name" value="Sig_transdc_resp-reg_receiver"/>
</dbReference>
<dbReference type="AlphaFoldDB" id="A0A2N5XQN5"/>
<name>A0A2N5XQN5_9HYPH</name>
<accession>A0A2N5XQN5</accession>
<dbReference type="InterPro" id="IPR011006">
    <property type="entry name" value="CheY-like_superfamily"/>
</dbReference>
<dbReference type="CDD" id="cd17536">
    <property type="entry name" value="REC_YesN-like"/>
    <property type="match status" value="1"/>
</dbReference>
<dbReference type="InterPro" id="IPR020449">
    <property type="entry name" value="Tscrpt_reg_AraC-type_HTH"/>
</dbReference>
<keyword evidence="2 7" id="KW-0238">DNA-binding</keyword>
<sequence length="340" mass="39296">MYNVAIVEDEELERRALSSILTRNRSEINIIGEARNGAQAVDLLDNHSIDLMLVDINIPKPNGLEIIQIVRDRQLHTKIIILTAYDYFEIMQTAIHLKTDEYLLKPVRTEALLQAVDDCLKELGSHRTNSEIAGQIWYLLEQNCYCDCLSQVRRHIEWIYAQKGVSPRQSILEFSTAMLELTDEKKLQLPDALLDQINNLQGHKLDGRSRNAIQDIFCQMIDILFEVSEDHFGRSPERMQNVLNFIERNLHKAITLEEAADCASISPSYFSRLFKKTMNETFIAYVKQRRILRAKELLISSDLPITNIALDLSFQDMNYFSKVFKKEVGLSPTEYRRQAS</sequence>
<evidence type="ECO:0000313" key="8">
    <source>
        <dbReference type="Proteomes" id="UP000234881"/>
    </source>
</evidence>
<comment type="caution">
    <text evidence="7">The sequence shown here is derived from an EMBL/GenBank/DDBJ whole genome shotgun (WGS) entry which is preliminary data.</text>
</comment>
<dbReference type="Gene3D" id="3.40.50.2300">
    <property type="match status" value="1"/>
</dbReference>
<dbReference type="Gene3D" id="1.10.10.60">
    <property type="entry name" value="Homeodomain-like"/>
    <property type="match status" value="2"/>
</dbReference>
<keyword evidence="1" id="KW-0805">Transcription regulation</keyword>
<reference evidence="7 8" key="1">
    <citation type="submission" date="2018-01" db="EMBL/GenBank/DDBJ databases">
        <title>The draft genome sequence of Cohaesibacter sp. H1304.</title>
        <authorList>
            <person name="Wang N.-N."/>
            <person name="Du Z.-J."/>
        </authorList>
    </citation>
    <scope>NUCLEOTIDE SEQUENCE [LARGE SCALE GENOMIC DNA]</scope>
    <source>
        <strain evidence="7 8">H1304</strain>
    </source>
</reference>
<dbReference type="EMBL" id="PKUQ01000022">
    <property type="protein sequence ID" value="PLW76831.1"/>
    <property type="molecule type" value="Genomic_DNA"/>
</dbReference>
<dbReference type="PROSITE" id="PS50110">
    <property type="entry name" value="RESPONSE_REGULATORY"/>
    <property type="match status" value="1"/>
</dbReference>
<dbReference type="InterPro" id="IPR009057">
    <property type="entry name" value="Homeodomain-like_sf"/>
</dbReference>
<protein>
    <submittedName>
        <fullName evidence="7">DNA-binding response regulator</fullName>
    </submittedName>
</protein>
<dbReference type="PANTHER" id="PTHR43280">
    <property type="entry name" value="ARAC-FAMILY TRANSCRIPTIONAL REGULATOR"/>
    <property type="match status" value="1"/>
</dbReference>
<dbReference type="RefSeq" id="WP_101534119.1">
    <property type="nucleotide sequence ID" value="NZ_PKUQ01000022.1"/>
</dbReference>
<dbReference type="Proteomes" id="UP000234881">
    <property type="component" value="Unassembled WGS sequence"/>
</dbReference>
<organism evidence="7 8">
    <name type="scientific">Cohaesibacter celericrescens</name>
    <dbReference type="NCBI Taxonomy" id="2067669"/>
    <lineage>
        <taxon>Bacteria</taxon>
        <taxon>Pseudomonadati</taxon>
        <taxon>Pseudomonadota</taxon>
        <taxon>Alphaproteobacteria</taxon>
        <taxon>Hyphomicrobiales</taxon>
        <taxon>Cohaesibacteraceae</taxon>
    </lineage>
</organism>